<accession>A0A2V1ADP7</accession>
<organism evidence="3 4">
    <name type="scientific">Candidozyma duobushaemuli</name>
    <dbReference type="NCBI Taxonomy" id="1231522"/>
    <lineage>
        <taxon>Eukaryota</taxon>
        <taxon>Fungi</taxon>
        <taxon>Dikarya</taxon>
        <taxon>Ascomycota</taxon>
        <taxon>Saccharomycotina</taxon>
        <taxon>Pichiomycetes</taxon>
        <taxon>Metschnikowiaceae</taxon>
        <taxon>Candidozyma</taxon>
    </lineage>
</organism>
<evidence type="ECO:0000259" key="2">
    <source>
        <dbReference type="PROSITE" id="PS50174"/>
    </source>
</evidence>
<keyword evidence="4" id="KW-1185">Reference proteome</keyword>
<dbReference type="InterPro" id="IPR000467">
    <property type="entry name" value="G_patch_dom"/>
</dbReference>
<reference evidence="3 4" key="1">
    <citation type="submission" date="2017-12" db="EMBL/GenBank/DDBJ databases">
        <title>Genome Sequence of the Amphotericin B-resistant Candida duobushaemulonii strain, B09383.</title>
        <authorList>
            <person name="Chow N.A."/>
            <person name="Gade L."/>
            <person name="Batra D."/>
            <person name="Rowe L.A."/>
            <person name="Loparev V.N."/>
            <person name="Litvintseva A.P."/>
        </authorList>
    </citation>
    <scope>NUCLEOTIDE SEQUENCE [LARGE SCALE GENOMIC DNA]</scope>
    <source>
        <strain evidence="3 4">B09383</strain>
    </source>
</reference>
<proteinExistence type="predicted"/>
<dbReference type="PANTHER" id="PTHR20923:SF1">
    <property type="entry name" value="G PATCH DOMAIN AND ANKYRIN REPEAT-CONTAINING PROTEIN 1"/>
    <property type="match status" value="1"/>
</dbReference>
<dbReference type="AlphaFoldDB" id="A0A2V1ADP7"/>
<evidence type="ECO:0000313" key="4">
    <source>
        <dbReference type="Proteomes" id="UP000244406"/>
    </source>
</evidence>
<dbReference type="Proteomes" id="UP000244406">
    <property type="component" value="Unassembled WGS sequence"/>
</dbReference>
<dbReference type="PANTHER" id="PTHR20923">
    <property type="entry name" value="BAT4 PROTEIN-RELATED"/>
    <property type="match status" value="1"/>
</dbReference>
<sequence>MKNVFGSSDDDDESDHDMPKRPVKKLKLESTPKLEETEPVEDYMSFTVEEDDGKPPSSKAQTQDTSLFETKSVGLAMMQKMGFKIGDSLGGSDTGIKEPIQAVQKKNRLGIGATSIVEKSEAEEKQDIDQLVSQRKQQLHQQNAANTVLKLQRFCFTASGDDESVLKKEDAAKVNILWRSLALQSVSDLPRKRVLIDQETSQPDEEPDEELSSFQAKQPLEQLAELIDFSRILRF</sequence>
<dbReference type="EMBL" id="PKFP01000003">
    <property type="protein sequence ID" value="PVH15393.1"/>
    <property type="molecule type" value="Genomic_DNA"/>
</dbReference>
<dbReference type="Pfam" id="PF01585">
    <property type="entry name" value="G-patch"/>
    <property type="match status" value="1"/>
</dbReference>
<name>A0A2V1ADP7_9ASCO</name>
<evidence type="ECO:0000256" key="1">
    <source>
        <dbReference type="SAM" id="MobiDB-lite"/>
    </source>
</evidence>
<dbReference type="PROSITE" id="PS50174">
    <property type="entry name" value="G_PATCH"/>
    <property type="match status" value="1"/>
</dbReference>
<feature type="region of interest" description="Disordered" evidence="1">
    <location>
        <begin position="1"/>
        <end position="66"/>
    </location>
</feature>
<feature type="compositionally biased region" description="Acidic residues" evidence="1">
    <location>
        <begin position="202"/>
        <end position="211"/>
    </location>
</feature>
<gene>
    <name evidence="3" type="ORF">CXQ87_003232</name>
</gene>
<dbReference type="GeneID" id="37003232"/>
<protein>
    <recommendedName>
        <fullName evidence="2">G-patch domain-containing protein</fullName>
    </recommendedName>
</protein>
<comment type="caution">
    <text evidence="3">The sequence shown here is derived from an EMBL/GenBank/DDBJ whole genome shotgun (WGS) entry which is preliminary data.</text>
</comment>
<feature type="domain" description="G-patch" evidence="2">
    <location>
        <begin position="70"/>
        <end position="116"/>
    </location>
</feature>
<feature type="compositionally biased region" description="Basic and acidic residues" evidence="1">
    <location>
        <begin position="16"/>
        <end position="36"/>
    </location>
</feature>
<evidence type="ECO:0000313" key="3">
    <source>
        <dbReference type="EMBL" id="PVH15393.1"/>
    </source>
</evidence>
<dbReference type="VEuPathDB" id="FungiDB:CXQ87_003232"/>
<dbReference type="SMART" id="SM00443">
    <property type="entry name" value="G_patch"/>
    <property type="match status" value="1"/>
</dbReference>
<feature type="region of interest" description="Disordered" evidence="1">
    <location>
        <begin position="198"/>
        <end position="217"/>
    </location>
</feature>
<dbReference type="GO" id="GO:0003676">
    <property type="term" value="F:nucleic acid binding"/>
    <property type="evidence" value="ECO:0007669"/>
    <property type="project" value="InterPro"/>
</dbReference>
<dbReference type="InterPro" id="IPR039146">
    <property type="entry name" value="GPANK1"/>
</dbReference>
<dbReference type="RefSeq" id="XP_025336333.1">
    <property type="nucleotide sequence ID" value="XM_025481715.1"/>
</dbReference>